<evidence type="ECO:0000313" key="3">
    <source>
        <dbReference type="Proteomes" id="UP001266305"/>
    </source>
</evidence>
<protein>
    <submittedName>
        <fullName evidence="2">Uncharacterized protein</fullName>
    </submittedName>
</protein>
<accession>A0ABQ9TNP4</accession>
<proteinExistence type="predicted"/>
<dbReference type="EMBL" id="JASSZA010000020">
    <property type="protein sequence ID" value="KAK2086155.1"/>
    <property type="molecule type" value="Genomic_DNA"/>
</dbReference>
<keyword evidence="3" id="KW-1185">Reference proteome</keyword>
<dbReference type="Proteomes" id="UP001266305">
    <property type="component" value="Unassembled WGS sequence"/>
</dbReference>
<comment type="caution">
    <text evidence="2">The sequence shown here is derived from an EMBL/GenBank/DDBJ whole genome shotgun (WGS) entry which is preliminary data.</text>
</comment>
<feature type="region of interest" description="Disordered" evidence="1">
    <location>
        <begin position="99"/>
        <end position="148"/>
    </location>
</feature>
<evidence type="ECO:0000313" key="2">
    <source>
        <dbReference type="EMBL" id="KAK2086155.1"/>
    </source>
</evidence>
<organism evidence="2 3">
    <name type="scientific">Saguinus oedipus</name>
    <name type="common">Cotton-top tamarin</name>
    <name type="synonym">Oedipomidas oedipus</name>
    <dbReference type="NCBI Taxonomy" id="9490"/>
    <lineage>
        <taxon>Eukaryota</taxon>
        <taxon>Metazoa</taxon>
        <taxon>Chordata</taxon>
        <taxon>Craniata</taxon>
        <taxon>Vertebrata</taxon>
        <taxon>Euteleostomi</taxon>
        <taxon>Mammalia</taxon>
        <taxon>Eutheria</taxon>
        <taxon>Euarchontoglires</taxon>
        <taxon>Primates</taxon>
        <taxon>Haplorrhini</taxon>
        <taxon>Platyrrhini</taxon>
        <taxon>Cebidae</taxon>
        <taxon>Callitrichinae</taxon>
        <taxon>Saguinus</taxon>
    </lineage>
</organism>
<name>A0ABQ9TNP4_SAGOE</name>
<reference evidence="2 3" key="1">
    <citation type="submission" date="2023-05" db="EMBL/GenBank/DDBJ databases">
        <title>B98-5 Cell Line De Novo Hybrid Assembly: An Optical Mapping Approach.</title>
        <authorList>
            <person name="Kananen K."/>
            <person name="Auerbach J.A."/>
            <person name="Kautto E."/>
            <person name="Blachly J.S."/>
        </authorList>
    </citation>
    <scope>NUCLEOTIDE SEQUENCE [LARGE SCALE GENOMIC DNA]</scope>
    <source>
        <strain evidence="2">B95-8</strain>
        <tissue evidence="2">Cell line</tissue>
    </source>
</reference>
<sequence length="148" mass="15097">MKAQKRKRGRAVLPEPRLASCAAHSSALPSRACCRDAEATGSLETPGPGPGRHAALIRAGLESVPLAALARVVAGLAPGNAGNAATPSFARTETLRAFTVRPSTAAGEPRPPPRRFARSPTAPSRGAGQVPLSNPCFHPATPTSPGRA</sequence>
<evidence type="ECO:0000256" key="1">
    <source>
        <dbReference type="SAM" id="MobiDB-lite"/>
    </source>
</evidence>
<gene>
    <name evidence="2" type="ORF">P7K49_035580</name>
</gene>